<accession>A0A553PSJ7</accession>
<evidence type="ECO:0000259" key="3">
    <source>
        <dbReference type="PROSITE" id="PS50097"/>
    </source>
</evidence>
<dbReference type="PROSITE" id="PS50097">
    <property type="entry name" value="BTB"/>
    <property type="match status" value="1"/>
</dbReference>
<evidence type="ECO:0000313" key="4">
    <source>
        <dbReference type="EMBL" id="TRY80651.1"/>
    </source>
</evidence>
<feature type="compositionally biased region" description="Low complexity" evidence="2">
    <location>
        <begin position="197"/>
        <end position="208"/>
    </location>
</feature>
<sequence length="519" mass="58042">MEAHQDFRLTWVNYSQKLTEAFNKFLTRESLCNVTLSVHRKTIKAHQAILSACSPWFEEILLENQHPHPIIILKDVRYEDLRNIIKFIYTGEVSVPQHELQDFLRTAELLEIKGLLKSFSDNEPTTPSFSTLVTTTPNPMGTLQNHGGTSHIVQTNHLPTLPTVPVSSLVLNNHNSINNEVPINELVSQIKVPVSLPLHPASPSSPNPQFHDGHTQGKKRRLNEHKLGSGIKKRPMNQTATHTLIHPTTHVIVSSDQASLVQTTDNGASLLTATAIDGDGVNWMEESSPRHNDEVQNHSDHSHETLTPAQVVANGVNDCGAFKRIWAERYLCYNLGREIICLLCFCRFTQFKKFNLERHMRNKHAQLYNLTEATRKQILERYVARYEEHVTPGMVASVPAHGNEHMASEIMAVGPIQLDDLDLDLDLETSVMPQLHIPGGQDGDEEGNKTKMDGTKLEPPEGGVDDRDQKATPTPPSADMVVNDPLQNPPEQLIVECELEEPVVGAEMVLVKQEKGFSL</sequence>
<dbReference type="InterPro" id="IPR000210">
    <property type="entry name" value="BTB/POZ_dom"/>
</dbReference>
<feature type="region of interest" description="Disordered" evidence="2">
    <location>
        <begin position="435"/>
        <end position="486"/>
    </location>
</feature>
<dbReference type="Pfam" id="PF18658">
    <property type="entry name" value="zf-C2H2_12"/>
    <property type="match status" value="1"/>
</dbReference>
<dbReference type="InterPro" id="IPR040647">
    <property type="entry name" value="SPIN-DOC_Znf-C2H2"/>
</dbReference>
<reference evidence="4 5" key="1">
    <citation type="journal article" date="2018" name="Nat. Ecol. Evol.">
        <title>Genomic signatures of mitonuclear coevolution across populations of Tigriopus californicus.</title>
        <authorList>
            <person name="Barreto F.S."/>
            <person name="Watson E.T."/>
            <person name="Lima T.G."/>
            <person name="Willett C.S."/>
            <person name="Edmands S."/>
            <person name="Li W."/>
            <person name="Burton R.S."/>
        </authorList>
    </citation>
    <scope>NUCLEOTIDE SEQUENCE [LARGE SCALE GENOMIC DNA]</scope>
    <source>
        <strain evidence="4 5">San Diego</strain>
    </source>
</reference>
<evidence type="ECO:0000313" key="5">
    <source>
        <dbReference type="Proteomes" id="UP000318571"/>
    </source>
</evidence>
<dbReference type="AlphaFoldDB" id="A0A553PSJ7"/>
<dbReference type="Pfam" id="PF00651">
    <property type="entry name" value="BTB"/>
    <property type="match status" value="1"/>
</dbReference>
<evidence type="ECO:0000256" key="2">
    <source>
        <dbReference type="SAM" id="MobiDB-lite"/>
    </source>
</evidence>
<keyword evidence="1" id="KW-0539">Nucleus</keyword>
<dbReference type="OrthoDB" id="5560627at2759"/>
<evidence type="ECO:0000256" key="1">
    <source>
        <dbReference type="ARBA" id="ARBA00023242"/>
    </source>
</evidence>
<dbReference type="Gene3D" id="3.30.710.10">
    <property type="entry name" value="Potassium Channel Kv1.1, Chain A"/>
    <property type="match status" value="1"/>
</dbReference>
<proteinExistence type="predicted"/>
<dbReference type="GO" id="GO:0005634">
    <property type="term" value="C:nucleus"/>
    <property type="evidence" value="ECO:0007669"/>
    <property type="project" value="TreeGrafter"/>
</dbReference>
<dbReference type="Proteomes" id="UP000318571">
    <property type="component" value="Chromosome 12"/>
</dbReference>
<feature type="region of interest" description="Disordered" evidence="2">
    <location>
        <begin position="197"/>
        <end position="222"/>
    </location>
</feature>
<feature type="domain" description="BTB" evidence="3">
    <location>
        <begin position="32"/>
        <end position="97"/>
    </location>
</feature>
<dbReference type="GO" id="GO:0006357">
    <property type="term" value="P:regulation of transcription by RNA polymerase II"/>
    <property type="evidence" value="ECO:0007669"/>
    <property type="project" value="TreeGrafter"/>
</dbReference>
<dbReference type="SUPFAM" id="SSF54695">
    <property type="entry name" value="POZ domain"/>
    <property type="match status" value="1"/>
</dbReference>
<dbReference type="InterPro" id="IPR011333">
    <property type="entry name" value="SKP1/BTB/POZ_sf"/>
</dbReference>
<dbReference type="PANTHER" id="PTHR23110">
    <property type="entry name" value="BTB DOMAIN TRANSCRIPTION FACTOR"/>
    <property type="match status" value="1"/>
</dbReference>
<dbReference type="EMBL" id="VCGU01000001">
    <property type="protein sequence ID" value="TRY80651.1"/>
    <property type="molecule type" value="Genomic_DNA"/>
</dbReference>
<comment type="caution">
    <text evidence="4">The sequence shown here is derived from an EMBL/GenBank/DDBJ whole genome shotgun (WGS) entry which is preliminary data.</text>
</comment>
<feature type="compositionally biased region" description="Basic and acidic residues" evidence="2">
    <location>
        <begin position="446"/>
        <end position="470"/>
    </location>
</feature>
<gene>
    <name evidence="4" type="ORF">TCAL_06500</name>
</gene>
<dbReference type="CDD" id="cd18315">
    <property type="entry name" value="BTB_POZ_BAB-like"/>
    <property type="match status" value="1"/>
</dbReference>
<dbReference type="InterPro" id="IPR051095">
    <property type="entry name" value="Dros_DevTransReg"/>
</dbReference>
<protein>
    <recommendedName>
        <fullName evidence="3">BTB domain-containing protein</fullName>
    </recommendedName>
</protein>
<organism evidence="4 5">
    <name type="scientific">Tigriopus californicus</name>
    <name type="common">Marine copepod</name>
    <dbReference type="NCBI Taxonomy" id="6832"/>
    <lineage>
        <taxon>Eukaryota</taxon>
        <taxon>Metazoa</taxon>
        <taxon>Ecdysozoa</taxon>
        <taxon>Arthropoda</taxon>
        <taxon>Crustacea</taxon>
        <taxon>Multicrustacea</taxon>
        <taxon>Hexanauplia</taxon>
        <taxon>Copepoda</taxon>
        <taxon>Harpacticoida</taxon>
        <taxon>Harpacticidae</taxon>
        <taxon>Tigriopus</taxon>
    </lineage>
</organism>
<name>A0A553PSJ7_TIGCA</name>
<dbReference type="SMART" id="SM00225">
    <property type="entry name" value="BTB"/>
    <property type="match status" value="1"/>
</dbReference>
<dbReference type="PANTHER" id="PTHR23110:SF107">
    <property type="entry name" value="SEX DETERMINATION PROTEIN FRUITLESS"/>
    <property type="match status" value="1"/>
</dbReference>
<keyword evidence="5" id="KW-1185">Reference proteome</keyword>
<dbReference type="STRING" id="6832.A0A553PSJ7"/>